<feature type="signal peptide" evidence="3">
    <location>
        <begin position="1"/>
        <end position="22"/>
    </location>
</feature>
<comment type="subcellular location">
    <subcellularLocation>
        <location evidence="1">Periplasm</location>
    </subcellularLocation>
</comment>
<evidence type="ECO:0000256" key="2">
    <source>
        <dbReference type="ARBA" id="ARBA00005695"/>
    </source>
</evidence>
<dbReference type="Gene3D" id="3.90.76.10">
    <property type="entry name" value="Dipeptide-binding Protein, Domain 1"/>
    <property type="match status" value="1"/>
</dbReference>
<name>A0A1L7AJJ4_9PROT</name>
<dbReference type="PANTHER" id="PTHR30290">
    <property type="entry name" value="PERIPLASMIC BINDING COMPONENT OF ABC TRANSPORTER"/>
    <property type="match status" value="1"/>
</dbReference>
<dbReference type="InterPro" id="IPR000914">
    <property type="entry name" value="SBP_5_dom"/>
</dbReference>
<dbReference type="Pfam" id="PF00496">
    <property type="entry name" value="SBP_bac_5"/>
    <property type="match status" value="1"/>
</dbReference>
<dbReference type="AlphaFoldDB" id="A0A1L7AJJ4"/>
<dbReference type="Proteomes" id="UP000185494">
    <property type="component" value="Chromosome 1"/>
</dbReference>
<evidence type="ECO:0000259" key="4">
    <source>
        <dbReference type="Pfam" id="PF00496"/>
    </source>
</evidence>
<dbReference type="STRING" id="257708.RGI145_18970"/>
<evidence type="ECO:0000256" key="1">
    <source>
        <dbReference type="ARBA" id="ARBA00004418"/>
    </source>
</evidence>
<dbReference type="InterPro" id="IPR006311">
    <property type="entry name" value="TAT_signal"/>
</dbReference>
<gene>
    <name evidence="5" type="ORF">RGI145_18970</name>
</gene>
<accession>A0A1L7AJJ4</accession>
<evidence type="ECO:0000313" key="6">
    <source>
        <dbReference type="Proteomes" id="UP000185494"/>
    </source>
</evidence>
<dbReference type="PROSITE" id="PS51318">
    <property type="entry name" value="TAT"/>
    <property type="match status" value="1"/>
</dbReference>
<dbReference type="KEGG" id="rgi:RGI145_18970"/>
<organism evidence="5 6">
    <name type="scientific">Roseomonas gilardii</name>
    <dbReference type="NCBI Taxonomy" id="257708"/>
    <lineage>
        <taxon>Bacteria</taxon>
        <taxon>Pseudomonadati</taxon>
        <taxon>Pseudomonadota</taxon>
        <taxon>Alphaproteobacteria</taxon>
        <taxon>Acetobacterales</taxon>
        <taxon>Roseomonadaceae</taxon>
        <taxon>Roseomonas</taxon>
    </lineage>
</organism>
<evidence type="ECO:0000313" key="5">
    <source>
        <dbReference type="EMBL" id="APT58880.1"/>
    </source>
</evidence>
<dbReference type="InterPro" id="IPR039424">
    <property type="entry name" value="SBP_5"/>
</dbReference>
<dbReference type="Gene3D" id="3.40.190.10">
    <property type="entry name" value="Periplasmic binding protein-like II"/>
    <property type="match status" value="1"/>
</dbReference>
<comment type="similarity">
    <text evidence="2">Belongs to the bacterial solute-binding protein 5 family.</text>
</comment>
<dbReference type="GO" id="GO:1904680">
    <property type="term" value="F:peptide transmembrane transporter activity"/>
    <property type="evidence" value="ECO:0007669"/>
    <property type="project" value="TreeGrafter"/>
</dbReference>
<dbReference type="CDD" id="cd08516">
    <property type="entry name" value="PBP2_NikA_DppA_OppA_like_11"/>
    <property type="match status" value="1"/>
</dbReference>
<keyword evidence="3" id="KW-0732">Signal</keyword>
<dbReference type="SUPFAM" id="SSF53850">
    <property type="entry name" value="Periplasmic binding protein-like II"/>
    <property type="match status" value="1"/>
</dbReference>
<feature type="domain" description="Solute-binding protein family 5" evidence="4">
    <location>
        <begin position="83"/>
        <end position="421"/>
    </location>
</feature>
<dbReference type="Gene3D" id="3.10.105.10">
    <property type="entry name" value="Dipeptide-binding Protein, Domain 3"/>
    <property type="match status" value="1"/>
</dbReference>
<protein>
    <submittedName>
        <fullName evidence="5">Peptide ABC transporter substrate-binding protein</fullName>
    </submittedName>
</protein>
<dbReference type="RefSeq" id="WP_075799626.1">
    <property type="nucleotide sequence ID" value="NZ_CP015583.1"/>
</dbReference>
<feature type="chain" id="PRO_5012001526" evidence="3">
    <location>
        <begin position="23"/>
        <end position="516"/>
    </location>
</feature>
<proteinExistence type="inferred from homology"/>
<dbReference type="EMBL" id="CP015583">
    <property type="protein sequence ID" value="APT58880.1"/>
    <property type="molecule type" value="Genomic_DNA"/>
</dbReference>
<evidence type="ECO:0000256" key="3">
    <source>
        <dbReference type="SAM" id="SignalP"/>
    </source>
</evidence>
<dbReference type="GO" id="GO:0043190">
    <property type="term" value="C:ATP-binding cassette (ABC) transporter complex"/>
    <property type="evidence" value="ECO:0007669"/>
    <property type="project" value="InterPro"/>
</dbReference>
<dbReference type="GO" id="GO:0015833">
    <property type="term" value="P:peptide transport"/>
    <property type="evidence" value="ECO:0007669"/>
    <property type="project" value="TreeGrafter"/>
</dbReference>
<dbReference type="PIRSF" id="PIRSF002741">
    <property type="entry name" value="MppA"/>
    <property type="match status" value="1"/>
</dbReference>
<dbReference type="eggNOG" id="COG0747">
    <property type="taxonomic scope" value="Bacteria"/>
</dbReference>
<sequence length="516" mass="56538">MTTTRRTLLARSLAAPALASLAAGGALPFLARPGHAQAANGILRFGLSTFPPNLQPWASAGASAGTVKMLVHRRLIAFDEKGELKGELAESWAHEDGAWVFRLRRDAIFQNGEPVTSEDVKWTIEQIAGEKSTAYMRAQFQQVTRIETPDAQTLKLYTKEPVATVPSWFSNYNMAIVWRKSSANEPVGAGPFRISGQERGTSIDLVPFDKYPRPGFPKLKGVKFTVYADENLRVAALQSGDVDLIEYVPWQSMSAIEGDPRLKMETQYGPFMDILFNGAKGPFADARVRRAVAHAVRREDIVKAAFFGRGKVLEGVPIAEGTPWYDETLAHGWNYDPARSKALLAEAGVPDGFQSTLLSTAQYGMHKDTAEVVQQHLAAVGIQCELRLPDWSTRVAQGMRGQYEIAIHGVSSDNNDPDGLSVVMDTSLSPTHGRSYMLKAPRTVEALARGRAEFDQAKRVEIYKDMQRAALEEVPLVGLAWRAQGYAMDKNVQGFTNLPGALTLLSGATLEEVSFA</sequence>
<dbReference type="InterPro" id="IPR030678">
    <property type="entry name" value="Peptide/Ni-bd"/>
</dbReference>
<reference evidence="5 6" key="1">
    <citation type="submission" date="2016-05" db="EMBL/GenBank/DDBJ databases">
        <title>Complete Genome and Methylome Analysis of Psychrotrophic Bacterial Isolates from Antarctic Lake Untersee.</title>
        <authorList>
            <person name="Fomenkov A."/>
            <person name="Akimov V.N."/>
            <person name="Vasilyeva L.V."/>
            <person name="Andersen D."/>
            <person name="Vincze T."/>
            <person name="Roberts R.J."/>
        </authorList>
    </citation>
    <scope>NUCLEOTIDE SEQUENCE [LARGE SCALE GENOMIC DNA]</scope>
    <source>
        <strain evidence="5 6">U14-5</strain>
    </source>
</reference>
<dbReference type="GO" id="GO:0030288">
    <property type="term" value="C:outer membrane-bounded periplasmic space"/>
    <property type="evidence" value="ECO:0007669"/>
    <property type="project" value="UniProtKB-ARBA"/>
</dbReference>